<feature type="compositionally biased region" description="Basic and acidic residues" evidence="1">
    <location>
        <begin position="88"/>
        <end position="105"/>
    </location>
</feature>
<name>A0A3P7YWP7_HELPZ</name>
<reference evidence="2" key="1">
    <citation type="submission" date="2018-11" db="EMBL/GenBank/DDBJ databases">
        <authorList>
            <consortium name="Pathogen Informatics"/>
        </authorList>
    </citation>
    <scope>NUCLEOTIDE SEQUENCE [LARGE SCALE GENOMIC DNA]</scope>
</reference>
<evidence type="ECO:0000256" key="1">
    <source>
        <dbReference type="SAM" id="MobiDB-lite"/>
    </source>
</evidence>
<dbReference type="EMBL" id="UZAH01026172">
    <property type="protein sequence ID" value="VDO76654.1"/>
    <property type="molecule type" value="Genomic_DNA"/>
</dbReference>
<feature type="region of interest" description="Disordered" evidence="1">
    <location>
        <begin position="79"/>
        <end position="107"/>
    </location>
</feature>
<organism evidence="2">
    <name type="scientific">Heligmosomoides polygyrus</name>
    <name type="common">Parasitic roundworm</name>
    <dbReference type="NCBI Taxonomy" id="6339"/>
    <lineage>
        <taxon>Eukaryota</taxon>
        <taxon>Metazoa</taxon>
        <taxon>Ecdysozoa</taxon>
        <taxon>Nematoda</taxon>
        <taxon>Chromadorea</taxon>
        <taxon>Rhabditida</taxon>
        <taxon>Rhabditina</taxon>
        <taxon>Rhabditomorpha</taxon>
        <taxon>Strongyloidea</taxon>
        <taxon>Heligmosomidae</taxon>
        <taxon>Heligmosomoides</taxon>
    </lineage>
</organism>
<evidence type="ECO:0000313" key="2">
    <source>
        <dbReference type="EMBL" id="VDO76654.1"/>
    </source>
</evidence>
<sequence>MKQNYSCDSTNRSQIVQKLAQSKPANNFADNKRNKARPQSGDQTCVFCNKGNHGSIICRTVIDQTKTKPNLGISKFRVNGRNNQRSDFPQRDRRFPFNQGDHGRMTENNTQMCSKRNPEQQKWYCNILQKHIHEGTTEVFSSTEGQTVGTYYMPHSGVWKPTKKTPLRIGFDASSKWKNKPSLNDAIHKGESFTNKIHDILPAS</sequence>
<accession>A0A3P7YWP7</accession>
<dbReference type="OrthoDB" id="5875692at2759"/>
<proteinExistence type="predicted"/>
<protein>
    <submittedName>
        <fullName evidence="2">Uncharacterized protein</fullName>
    </submittedName>
</protein>
<gene>
    <name evidence="2" type="ORF">HPBE_LOCUS8518</name>
</gene>
<dbReference type="AlphaFoldDB" id="A0A3P7YWP7"/>